<feature type="region of interest" description="Disordered" evidence="1">
    <location>
        <begin position="107"/>
        <end position="243"/>
    </location>
</feature>
<gene>
    <name evidence="2" type="ORF">DBRI1063_LOCUS769</name>
</gene>
<proteinExistence type="predicted"/>
<protein>
    <submittedName>
        <fullName evidence="2">Uncharacterized protein</fullName>
    </submittedName>
</protein>
<accession>A0A6U3NQR9</accession>
<feature type="compositionally biased region" description="Basic residues" evidence="1">
    <location>
        <begin position="159"/>
        <end position="172"/>
    </location>
</feature>
<sequence length="243" mass="27827">MVEGREWPAKFLGRIDENKKDTEDSEVWVYCDEDSYVEEGAEEGEIEVNYNAASSLSRIIVLSRGCHDDRSVSSMSTRLAVTNQNNRSNLKVQSVVLVQDEKPCESIAEETQRRRPRSMTIDRRRKQYKGEQRERMQGDDRFVPGRRGRSSGKIVLTKSKSHSRSPSKRSRNPRTSAIESRESSGNGRSTRMKPKSQPRTKKKEQIYEPGTLMRPRSVEKVAGIKPKRKVMGIGKRNPTRTVE</sequence>
<evidence type="ECO:0000256" key="1">
    <source>
        <dbReference type="SAM" id="MobiDB-lite"/>
    </source>
</evidence>
<feature type="compositionally biased region" description="Basic and acidic residues" evidence="1">
    <location>
        <begin position="128"/>
        <end position="143"/>
    </location>
</feature>
<dbReference type="AlphaFoldDB" id="A0A6U3NQR9"/>
<reference evidence="2" key="1">
    <citation type="submission" date="2021-01" db="EMBL/GenBank/DDBJ databases">
        <authorList>
            <person name="Corre E."/>
            <person name="Pelletier E."/>
            <person name="Niang G."/>
            <person name="Scheremetjew M."/>
            <person name="Finn R."/>
            <person name="Kale V."/>
            <person name="Holt S."/>
            <person name="Cochrane G."/>
            <person name="Meng A."/>
            <person name="Brown T."/>
            <person name="Cohen L."/>
        </authorList>
    </citation>
    <scope>NUCLEOTIDE SEQUENCE</scope>
    <source>
        <strain evidence="2">Pop2</strain>
    </source>
</reference>
<feature type="compositionally biased region" description="Basic residues" evidence="1">
    <location>
        <begin position="190"/>
        <end position="202"/>
    </location>
</feature>
<evidence type="ECO:0000313" key="2">
    <source>
        <dbReference type="EMBL" id="CAD9314363.1"/>
    </source>
</evidence>
<dbReference type="EMBL" id="HBGN01001204">
    <property type="protein sequence ID" value="CAD9314363.1"/>
    <property type="molecule type" value="Transcribed_RNA"/>
</dbReference>
<organism evidence="2">
    <name type="scientific">Ditylum brightwellii</name>
    <dbReference type="NCBI Taxonomy" id="49249"/>
    <lineage>
        <taxon>Eukaryota</taxon>
        <taxon>Sar</taxon>
        <taxon>Stramenopiles</taxon>
        <taxon>Ochrophyta</taxon>
        <taxon>Bacillariophyta</taxon>
        <taxon>Mediophyceae</taxon>
        <taxon>Lithodesmiophycidae</taxon>
        <taxon>Lithodesmiales</taxon>
        <taxon>Lithodesmiaceae</taxon>
        <taxon>Ditylum</taxon>
    </lineage>
</organism>
<name>A0A6U3NQR9_9STRA</name>